<gene>
    <name evidence="4" type="ORF">HZU75_03295</name>
</gene>
<evidence type="ECO:0000313" key="4">
    <source>
        <dbReference type="EMBL" id="QLI80633.1"/>
    </source>
</evidence>
<sequence>MLKTITLCSALLISSASWAADTTPTEPTAPVRSVANVDLNRYLGLWYEIAKFPMYFQRNCVADTTANYSKNPDGSVKVINRCRKESGEFDQAEGKATVVDNTQNSQLKVSFFWPFKSDYWIIGLDTDYQWAVVGNPNRKYLWILSRTPSLPEPALQAAQKAATEQGYDLRQLDYTQQQK</sequence>
<feature type="signal peptide" evidence="2">
    <location>
        <begin position="1"/>
        <end position="19"/>
    </location>
</feature>
<evidence type="ECO:0000256" key="1">
    <source>
        <dbReference type="ARBA" id="ARBA00006889"/>
    </source>
</evidence>
<comment type="subunit">
    <text evidence="2">Homodimer.</text>
</comment>
<dbReference type="InterPro" id="IPR047202">
    <property type="entry name" value="Lipocalin_Blc-like_dom"/>
</dbReference>
<dbReference type="SUPFAM" id="SSF50814">
    <property type="entry name" value="Lipocalins"/>
    <property type="match status" value="1"/>
</dbReference>
<keyword evidence="2" id="KW-0732">Signal</keyword>
<dbReference type="RefSeq" id="WP_180307773.1">
    <property type="nucleotide sequence ID" value="NZ_CP058952.1"/>
</dbReference>
<evidence type="ECO:0000256" key="2">
    <source>
        <dbReference type="PIRNR" id="PIRNR036893"/>
    </source>
</evidence>
<keyword evidence="2" id="KW-0449">Lipoprotein</keyword>
<dbReference type="GO" id="GO:0008289">
    <property type="term" value="F:lipid binding"/>
    <property type="evidence" value="ECO:0007669"/>
    <property type="project" value="UniProtKB-UniRule"/>
</dbReference>
<evidence type="ECO:0000259" key="3">
    <source>
        <dbReference type="Pfam" id="PF08212"/>
    </source>
</evidence>
<proteinExistence type="inferred from homology"/>
<keyword evidence="2" id="KW-0472">Membrane</keyword>
<organism evidence="4 5">
    <name type="scientific">Chitinibacter fontanus</name>
    <dbReference type="NCBI Taxonomy" id="1737446"/>
    <lineage>
        <taxon>Bacteria</taxon>
        <taxon>Pseudomonadati</taxon>
        <taxon>Pseudomonadota</taxon>
        <taxon>Betaproteobacteria</taxon>
        <taxon>Neisseriales</taxon>
        <taxon>Chitinibacteraceae</taxon>
        <taxon>Chitinibacter</taxon>
    </lineage>
</organism>
<dbReference type="PANTHER" id="PTHR10612">
    <property type="entry name" value="APOLIPOPROTEIN D"/>
    <property type="match status" value="1"/>
</dbReference>
<dbReference type="CDD" id="cd19438">
    <property type="entry name" value="lipocalin_Blc-like"/>
    <property type="match status" value="1"/>
</dbReference>
<dbReference type="KEGG" id="cfon:HZU75_03295"/>
<dbReference type="Pfam" id="PF08212">
    <property type="entry name" value="Lipocalin_2"/>
    <property type="match status" value="1"/>
</dbReference>
<evidence type="ECO:0000313" key="5">
    <source>
        <dbReference type="Proteomes" id="UP000510822"/>
    </source>
</evidence>
<comment type="subcellular location">
    <subcellularLocation>
        <location evidence="2">Cell outer membrane</location>
    </subcellularLocation>
</comment>
<comment type="similarity">
    <text evidence="1 2">Belongs to the calycin superfamily. Lipocalin family.</text>
</comment>
<dbReference type="PRINTS" id="PR01171">
    <property type="entry name" value="BCTLIPOCALIN"/>
</dbReference>
<dbReference type="InterPro" id="IPR000566">
    <property type="entry name" value="Lipocln_cytosolic_FA-bd_dom"/>
</dbReference>
<dbReference type="GO" id="GO:0009279">
    <property type="term" value="C:cell outer membrane"/>
    <property type="evidence" value="ECO:0007669"/>
    <property type="project" value="UniProtKB-SubCell"/>
</dbReference>
<dbReference type="EMBL" id="CP058952">
    <property type="protein sequence ID" value="QLI80633.1"/>
    <property type="molecule type" value="Genomic_DNA"/>
</dbReference>
<dbReference type="Gene3D" id="2.40.128.20">
    <property type="match status" value="1"/>
</dbReference>
<dbReference type="PANTHER" id="PTHR10612:SF34">
    <property type="entry name" value="APOLIPOPROTEIN D"/>
    <property type="match status" value="1"/>
</dbReference>
<dbReference type="GO" id="GO:0006950">
    <property type="term" value="P:response to stress"/>
    <property type="evidence" value="ECO:0007669"/>
    <property type="project" value="UniProtKB-ARBA"/>
</dbReference>
<dbReference type="InterPro" id="IPR002446">
    <property type="entry name" value="Lipocalin_bac"/>
</dbReference>
<keyword evidence="2" id="KW-0998">Cell outer membrane</keyword>
<protein>
    <recommendedName>
        <fullName evidence="2">Outer membrane lipoprotein Blc</fullName>
    </recommendedName>
</protein>
<feature type="chain" id="PRO_5029085962" description="Outer membrane lipoprotein Blc" evidence="2">
    <location>
        <begin position="20"/>
        <end position="179"/>
    </location>
</feature>
<dbReference type="AlphaFoldDB" id="A0A7D5V9C6"/>
<feature type="domain" description="Lipocalin/cytosolic fatty-acid binding" evidence="3">
    <location>
        <begin position="37"/>
        <end position="177"/>
    </location>
</feature>
<dbReference type="InterPro" id="IPR012674">
    <property type="entry name" value="Calycin"/>
</dbReference>
<dbReference type="InterPro" id="IPR022272">
    <property type="entry name" value="Lipocalin_CS"/>
</dbReference>
<dbReference type="InterPro" id="IPR022271">
    <property type="entry name" value="Lipocalin_ApoD"/>
</dbReference>
<dbReference type="PROSITE" id="PS00213">
    <property type="entry name" value="LIPOCALIN"/>
    <property type="match status" value="1"/>
</dbReference>
<reference evidence="4 5" key="1">
    <citation type="journal article" date="2016" name="Int. J. Syst. Evol. Microbiol.">
        <title>Chitinibacter fontanus sp. nov., isolated from a spring.</title>
        <authorList>
            <person name="Sheu S.Y."/>
            <person name="Li Y.S."/>
            <person name="Young C.C."/>
            <person name="Chen W.M."/>
        </authorList>
    </citation>
    <scope>NUCLEOTIDE SEQUENCE [LARGE SCALE GENOMIC DNA]</scope>
    <source>
        <strain evidence="4 5">STM-7</strain>
    </source>
</reference>
<keyword evidence="5" id="KW-1185">Reference proteome</keyword>
<name>A0A7D5V9C6_9NEIS</name>
<dbReference type="Proteomes" id="UP000510822">
    <property type="component" value="Chromosome"/>
</dbReference>
<dbReference type="PIRSF" id="PIRSF036893">
    <property type="entry name" value="Lipocalin_ApoD"/>
    <property type="match status" value="1"/>
</dbReference>
<comment type="function">
    <text evidence="2">Involved in the storage or transport of lipids necessary for membrane maintenance under stressful conditions. Displays a binding preference for lysophospholipids.</text>
</comment>
<accession>A0A7D5V9C6</accession>
<keyword evidence="2" id="KW-0446">Lipid-binding</keyword>